<evidence type="ECO:0000313" key="1">
    <source>
        <dbReference type="EMBL" id="KAK4206563.1"/>
    </source>
</evidence>
<reference evidence="1" key="2">
    <citation type="submission" date="2023-05" db="EMBL/GenBank/DDBJ databases">
        <authorList>
            <consortium name="Lawrence Berkeley National Laboratory"/>
            <person name="Steindorff A."/>
            <person name="Hensen N."/>
            <person name="Bonometti L."/>
            <person name="Westerberg I."/>
            <person name="Brannstrom I.O."/>
            <person name="Guillou S."/>
            <person name="Cros-Aarteil S."/>
            <person name="Calhoun S."/>
            <person name="Haridas S."/>
            <person name="Kuo A."/>
            <person name="Mondo S."/>
            <person name="Pangilinan J."/>
            <person name="Riley R."/>
            <person name="Labutti K."/>
            <person name="Andreopoulos B."/>
            <person name="Lipzen A."/>
            <person name="Chen C."/>
            <person name="Yanf M."/>
            <person name="Daum C."/>
            <person name="Ng V."/>
            <person name="Clum A."/>
            <person name="Ohm R."/>
            <person name="Martin F."/>
            <person name="Silar P."/>
            <person name="Natvig D."/>
            <person name="Lalanne C."/>
            <person name="Gautier V."/>
            <person name="Ament-Velasquez S.L."/>
            <person name="Kruys A."/>
            <person name="Hutchinson M.I."/>
            <person name="Powell A.J."/>
            <person name="Barry K."/>
            <person name="Miller A.N."/>
            <person name="Grigoriev I.V."/>
            <person name="Debuchy R."/>
            <person name="Gladieux P."/>
            <person name="Thoren M.H."/>
            <person name="Johannesson H."/>
        </authorList>
    </citation>
    <scope>NUCLEOTIDE SEQUENCE</scope>
    <source>
        <strain evidence="1">PSN293</strain>
    </source>
</reference>
<comment type="caution">
    <text evidence="1">The sequence shown here is derived from an EMBL/GenBank/DDBJ whole genome shotgun (WGS) entry which is preliminary data.</text>
</comment>
<accession>A0AAN6XTY6</accession>
<evidence type="ECO:0000313" key="2">
    <source>
        <dbReference type="Proteomes" id="UP001301769"/>
    </source>
</evidence>
<keyword evidence="2" id="KW-1185">Reference proteome</keyword>
<dbReference type="EMBL" id="MU858385">
    <property type="protein sequence ID" value="KAK4206563.1"/>
    <property type="molecule type" value="Genomic_DNA"/>
</dbReference>
<sequence>MASTCSVSRVSINHLQPGMTNHLTTDQPVSVILALKIAWVYKWFCNMTEEWHVRLDFQTLWNTGYMLPSGALEYPVETFWAERFLKYPNEVISGPIRKPEWSMHETRGRSSQKTVEDDRTAKILSGSSSTAVLLCAIAAGLTHIAGLKGTDRTQLSNLICSRLTTLQKRFLETHNAGSDARSWDGRRMPGNSHFAAYCVSD</sequence>
<organism evidence="1 2">
    <name type="scientific">Rhypophila decipiens</name>
    <dbReference type="NCBI Taxonomy" id="261697"/>
    <lineage>
        <taxon>Eukaryota</taxon>
        <taxon>Fungi</taxon>
        <taxon>Dikarya</taxon>
        <taxon>Ascomycota</taxon>
        <taxon>Pezizomycotina</taxon>
        <taxon>Sordariomycetes</taxon>
        <taxon>Sordariomycetidae</taxon>
        <taxon>Sordariales</taxon>
        <taxon>Naviculisporaceae</taxon>
        <taxon>Rhypophila</taxon>
    </lineage>
</organism>
<protein>
    <submittedName>
        <fullName evidence="1">Uncharacterized protein</fullName>
    </submittedName>
</protein>
<dbReference type="AlphaFoldDB" id="A0AAN6XTY6"/>
<proteinExistence type="predicted"/>
<name>A0AAN6XTY6_9PEZI</name>
<dbReference type="Proteomes" id="UP001301769">
    <property type="component" value="Unassembled WGS sequence"/>
</dbReference>
<gene>
    <name evidence="1" type="ORF">QBC37DRAFT_407005</name>
</gene>
<reference evidence="1" key="1">
    <citation type="journal article" date="2023" name="Mol. Phylogenet. Evol.">
        <title>Genome-scale phylogeny and comparative genomics of the fungal order Sordariales.</title>
        <authorList>
            <person name="Hensen N."/>
            <person name="Bonometti L."/>
            <person name="Westerberg I."/>
            <person name="Brannstrom I.O."/>
            <person name="Guillou S."/>
            <person name="Cros-Aarteil S."/>
            <person name="Calhoun S."/>
            <person name="Haridas S."/>
            <person name="Kuo A."/>
            <person name="Mondo S."/>
            <person name="Pangilinan J."/>
            <person name="Riley R."/>
            <person name="LaButti K."/>
            <person name="Andreopoulos B."/>
            <person name="Lipzen A."/>
            <person name="Chen C."/>
            <person name="Yan M."/>
            <person name="Daum C."/>
            <person name="Ng V."/>
            <person name="Clum A."/>
            <person name="Steindorff A."/>
            <person name="Ohm R.A."/>
            <person name="Martin F."/>
            <person name="Silar P."/>
            <person name="Natvig D.O."/>
            <person name="Lalanne C."/>
            <person name="Gautier V."/>
            <person name="Ament-Velasquez S.L."/>
            <person name="Kruys A."/>
            <person name="Hutchinson M.I."/>
            <person name="Powell A.J."/>
            <person name="Barry K."/>
            <person name="Miller A.N."/>
            <person name="Grigoriev I.V."/>
            <person name="Debuchy R."/>
            <person name="Gladieux P."/>
            <person name="Hiltunen Thoren M."/>
            <person name="Johannesson H."/>
        </authorList>
    </citation>
    <scope>NUCLEOTIDE SEQUENCE</scope>
    <source>
        <strain evidence="1">PSN293</strain>
    </source>
</reference>